<reference evidence="1 2" key="1">
    <citation type="submission" date="2009-01" db="EMBL/GenBank/DDBJ databases">
        <authorList>
            <person name="Qin X."/>
            <person name="Bachman B."/>
            <person name="Battles P."/>
            <person name="Bell A."/>
            <person name="Bess C."/>
            <person name="Bickham C."/>
            <person name="Chaboub L."/>
            <person name="Chen D."/>
            <person name="Coyle M."/>
            <person name="Deiros D.R."/>
            <person name="Dinh H."/>
            <person name="Forbes L."/>
            <person name="Fowler G."/>
            <person name="Francisco L."/>
            <person name="Fu Q."/>
            <person name="Gubbala S."/>
            <person name="Hale W."/>
            <person name="Han Y."/>
            <person name="Hemphill L."/>
            <person name="Highlander S.K."/>
            <person name="Hirani K."/>
            <person name="Hogues M."/>
            <person name="Jackson L."/>
            <person name="Jakkamsetti A."/>
            <person name="Javaid M."/>
            <person name="Jiang H."/>
            <person name="Korchina V."/>
            <person name="Kovar C."/>
            <person name="Lara F."/>
            <person name="Lee S."/>
            <person name="Mata R."/>
            <person name="Mathew T."/>
            <person name="Moen C."/>
            <person name="Morales K."/>
            <person name="Munidasa M."/>
            <person name="Nazareth L."/>
            <person name="Ngo R."/>
            <person name="Nguyen L."/>
            <person name="Okwuonu G."/>
            <person name="Ongeri F."/>
            <person name="Patil S."/>
            <person name="Petrosino J."/>
            <person name="Pham C."/>
            <person name="Pham P."/>
            <person name="Pu L.-L."/>
            <person name="Puazo M."/>
            <person name="Raj R."/>
            <person name="Reid J."/>
            <person name="Rouhana J."/>
            <person name="Saada N."/>
            <person name="Shang Y."/>
            <person name="Simmons D."/>
            <person name="Thornton R."/>
            <person name="Warren J."/>
            <person name="Weissenberger G."/>
            <person name="Zhang J."/>
            <person name="Zhang L."/>
            <person name="Zhou C."/>
            <person name="Zhu D."/>
            <person name="Muzny D."/>
            <person name="Worley K."/>
            <person name="Gibbs R."/>
        </authorList>
    </citation>
    <scope>NUCLEOTIDE SEQUENCE [LARGE SCALE GENOMIC DNA]</scope>
    <source>
        <strain evidence="2">ATCC 8290 / DSM 20176 / CCUG 30140 / JCM 1155 / KCTC 3500 / NBRC 15886 / NCIMB 8040 / NRRL B-1843 / 9</strain>
    </source>
</reference>
<keyword evidence="2" id="KW-1185">Reference proteome</keyword>
<accession>C0XFJ9</accession>
<dbReference type="Proteomes" id="UP000003752">
    <property type="component" value="Unassembled WGS sequence"/>
</dbReference>
<dbReference type="PATRIC" id="fig|1423757.3.peg.1187"/>
<dbReference type="EMBL" id="ACGP01000003">
    <property type="protein sequence ID" value="EEI25820.1"/>
    <property type="molecule type" value="Genomic_DNA"/>
</dbReference>
<dbReference type="HOGENOM" id="CLU_158513_1_0_9"/>
<proteinExistence type="predicted"/>
<dbReference type="RefSeq" id="WP_003636361.1">
    <property type="nucleotide sequence ID" value="NZ_AZDF01000026.1"/>
</dbReference>
<dbReference type="SMR" id="C0XFJ9"/>
<evidence type="ECO:0000313" key="1">
    <source>
        <dbReference type="EMBL" id="EEI25820.1"/>
    </source>
</evidence>
<sequence>MDIEELRDYLKENSNVENLFTSKCLQYLTEKNNQRSLDKRWLQERIDREAANMYYKFLVNIHNKISSNFKGLAKHDPNKWRHFISINEMLDQLEESVVEIEFE</sequence>
<gene>
    <name evidence="1" type="ORF">HMPREF0519_0010</name>
</gene>
<organism evidence="1 2">
    <name type="scientific">Lentilactobacillus hilgardii (strain ATCC 8290 / DSM 20176 / CCUG 30140 / JCM 1155 / KCTC 3500 / NBRC 15886 / NCIMB 8040 / NRRL B-1843 / 9)</name>
    <dbReference type="NCBI Taxonomy" id="1423757"/>
    <lineage>
        <taxon>Bacteria</taxon>
        <taxon>Bacillati</taxon>
        <taxon>Bacillota</taxon>
        <taxon>Bacilli</taxon>
        <taxon>Lactobacillales</taxon>
        <taxon>Lactobacillaceae</taxon>
        <taxon>Lentilactobacillus</taxon>
    </lineage>
</organism>
<dbReference type="AlphaFoldDB" id="C0XFJ9"/>
<evidence type="ECO:0000313" key="2">
    <source>
        <dbReference type="Proteomes" id="UP000003752"/>
    </source>
</evidence>
<protein>
    <submittedName>
        <fullName evidence="1">Uncharacterized protein</fullName>
    </submittedName>
</protein>
<comment type="caution">
    <text evidence="1">The sequence shown here is derived from an EMBL/GenBank/DDBJ whole genome shotgun (WGS) entry which is preliminary data.</text>
</comment>
<name>C0XFJ9_LENH9</name>